<feature type="domain" description="Resolvase/invertase-type recombinase catalytic" evidence="2">
    <location>
        <begin position="2"/>
        <end position="136"/>
    </location>
</feature>
<dbReference type="SMART" id="SM00857">
    <property type="entry name" value="Resolvase"/>
    <property type="match status" value="1"/>
</dbReference>
<accession>A0A916QTQ3</accession>
<dbReference type="Proteomes" id="UP000628017">
    <property type="component" value="Unassembled WGS sequence"/>
</dbReference>
<dbReference type="PROSITE" id="PS51736">
    <property type="entry name" value="RECOMBINASES_3"/>
    <property type="match status" value="1"/>
</dbReference>
<evidence type="ECO:0000259" key="2">
    <source>
        <dbReference type="PROSITE" id="PS51736"/>
    </source>
</evidence>
<gene>
    <name evidence="3" type="ORF">GCM10011498_08950</name>
</gene>
<dbReference type="GO" id="GO:0003677">
    <property type="term" value="F:DNA binding"/>
    <property type="evidence" value="ECO:0007669"/>
    <property type="project" value="InterPro"/>
</dbReference>
<dbReference type="Gene3D" id="1.10.10.60">
    <property type="entry name" value="Homeodomain-like"/>
    <property type="match status" value="1"/>
</dbReference>
<evidence type="ECO:0000256" key="1">
    <source>
        <dbReference type="ARBA" id="ARBA00009913"/>
    </source>
</evidence>
<proteinExistence type="inferred from homology"/>
<comment type="caution">
    <text evidence="3">The sequence shown here is derived from an EMBL/GenBank/DDBJ whole genome shotgun (WGS) entry which is preliminary data.</text>
</comment>
<dbReference type="InterPro" id="IPR036162">
    <property type="entry name" value="Resolvase-like_N_sf"/>
</dbReference>
<dbReference type="Gene3D" id="3.40.50.1390">
    <property type="entry name" value="Resolvase, N-terminal catalytic domain"/>
    <property type="match status" value="1"/>
</dbReference>
<organism evidence="3 4">
    <name type="scientific">Neptunicoccus cionae</name>
    <dbReference type="NCBI Taxonomy" id="2035344"/>
    <lineage>
        <taxon>Bacteria</taxon>
        <taxon>Pseudomonadati</taxon>
        <taxon>Pseudomonadota</taxon>
        <taxon>Alphaproteobacteria</taxon>
        <taxon>Rhodobacterales</taxon>
        <taxon>Paracoccaceae</taxon>
        <taxon>Neptunicoccus</taxon>
    </lineage>
</organism>
<comment type="similarity">
    <text evidence="1">Belongs to the site-specific recombinase resolvase family.</text>
</comment>
<dbReference type="Pfam" id="PF13936">
    <property type="entry name" value="HTH_38"/>
    <property type="match status" value="1"/>
</dbReference>
<reference evidence="3" key="1">
    <citation type="journal article" date="2014" name="Int. J. Syst. Evol. Microbiol.">
        <title>Complete genome sequence of Corynebacterium casei LMG S-19264T (=DSM 44701T), isolated from a smear-ripened cheese.</title>
        <authorList>
            <consortium name="US DOE Joint Genome Institute (JGI-PGF)"/>
            <person name="Walter F."/>
            <person name="Albersmeier A."/>
            <person name="Kalinowski J."/>
            <person name="Ruckert C."/>
        </authorList>
    </citation>
    <scope>NUCLEOTIDE SEQUENCE</scope>
    <source>
        <strain evidence="3">CGMCC 1.15880</strain>
    </source>
</reference>
<dbReference type="Pfam" id="PF00239">
    <property type="entry name" value="Resolvase"/>
    <property type="match status" value="1"/>
</dbReference>
<dbReference type="InterPro" id="IPR006119">
    <property type="entry name" value="Resolv_N"/>
</dbReference>
<dbReference type="RefSeq" id="WP_188671292.1">
    <property type="nucleotide sequence ID" value="NZ_BMKA01000001.1"/>
</dbReference>
<dbReference type="SUPFAM" id="SSF46689">
    <property type="entry name" value="Homeodomain-like"/>
    <property type="match status" value="1"/>
</dbReference>
<dbReference type="SUPFAM" id="SSF53041">
    <property type="entry name" value="Resolvase-like"/>
    <property type="match status" value="1"/>
</dbReference>
<reference evidence="3" key="2">
    <citation type="submission" date="2020-09" db="EMBL/GenBank/DDBJ databases">
        <authorList>
            <person name="Sun Q."/>
            <person name="Zhou Y."/>
        </authorList>
    </citation>
    <scope>NUCLEOTIDE SEQUENCE</scope>
    <source>
        <strain evidence="3">CGMCC 1.15880</strain>
    </source>
</reference>
<dbReference type="InterPro" id="IPR025246">
    <property type="entry name" value="IS30-like_HTH"/>
</dbReference>
<sequence length="188" mass="20239">MVKIGYARVSAKLYRNEVQLSELQRQGCDRVWSDTTADGDDGANSLETFLADVSAGDVVVVSRLSAVADSIAELLNLIEMLRKKGAAFRSIAEPWANTEGERAEVVLDILGGVIDYELGLADLESRAVEDRPKSIGLSKGRPKKLSETDRAEALSLLSMGKTAAEIGRLLGVSRSTISRLKTMPTETG</sequence>
<evidence type="ECO:0000313" key="3">
    <source>
        <dbReference type="EMBL" id="GGA11012.1"/>
    </source>
</evidence>
<dbReference type="GO" id="GO:0000150">
    <property type="term" value="F:DNA strand exchange activity"/>
    <property type="evidence" value="ECO:0007669"/>
    <property type="project" value="InterPro"/>
</dbReference>
<dbReference type="InterPro" id="IPR009057">
    <property type="entry name" value="Homeodomain-like_sf"/>
</dbReference>
<dbReference type="CDD" id="cd03768">
    <property type="entry name" value="SR_ResInv"/>
    <property type="match status" value="1"/>
</dbReference>
<protein>
    <recommendedName>
        <fullName evidence="2">Resolvase/invertase-type recombinase catalytic domain-containing protein</fullName>
    </recommendedName>
</protein>
<dbReference type="AlphaFoldDB" id="A0A916QTQ3"/>
<evidence type="ECO:0000313" key="4">
    <source>
        <dbReference type="Proteomes" id="UP000628017"/>
    </source>
</evidence>
<dbReference type="EMBL" id="BMKA01000001">
    <property type="protein sequence ID" value="GGA11012.1"/>
    <property type="molecule type" value="Genomic_DNA"/>
</dbReference>
<name>A0A916QTQ3_9RHOB</name>
<dbReference type="CDD" id="cd00569">
    <property type="entry name" value="HTH_Hin_like"/>
    <property type="match status" value="1"/>
</dbReference>
<keyword evidence="4" id="KW-1185">Reference proteome</keyword>